<dbReference type="Gene3D" id="1.10.287.130">
    <property type="match status" value="1"/>
</dbReference>
<keyword evidence="13" id="KW-1185">Reference proteome</keyword>
<keyword evidence="9" id="KW-0472">Membrane</keyword>
<accession>A0ABV0JYS5</accession>
<dbReference type="SUPFAM" id="SSF52172">
    <property type="entry name" value="CheY-like"/>
    <property type="match status" value="1"/>
</dbReference>
<gene>
    <name evidence="12" type="ORF">NC992_01960</name>
</gene>
<dbReference type="EC" id="2.7.13.3" evidence="2"/>
<dbReference type="PANTHER" id="PTHR43047">
    <property type="entry name" value="TWO-COMPONENT HISTIDINE PROTEIN KINASE"/>
    <property type="match status" value="1"/>
</dbReference>
<dbReference type="InterPro" id="IPR036890">
    <property type="entry name" value="HATPase_C_sf"/>
</dbReference>
<dbReference type="PRINTS" id="PR00344">
    <property type="entry name" value="BCTRLSENSOR"/>
</dbReference>
<feature type="transmembrane region" description="Helical" evidence="9">
    <location>
        <begin position="185"/>
        <end position="203"/>
    </location>
</feature>
<evidence type="ECO:0000256" key="6">
    <source>
        <dbReference type="ARBA" id="ARBA00023012"/>
    </source>
</evidence>
<keyword evidence="3 7" id="KW-0597">Phosphoprotein</keyword>
<dbReference type="InterPro" id="IPR004358">
    <property type="entry name" value="Sig_transdc_His_kin-like_C"/>
</dbReference>
<evidence type="ECO:0000256" key="9">
    <source>
        <dbReference type="SAM" id="Phobius"/>
    </source>
</evidence>
<dbReference type="Pfam" id="PF02518">
    <property type="entry name" value="HATPase_c"/>
    <property type="match status" value="1"/>
</dbReference>
<dbReference type="InterPro" id="IPR001789">
    <property type="entry name" value="Sig_transdc_resp-reg_receiver"/>
</dbReference>
<evidence type="ECO:0000256" key="4">
    <source>
        <dbReference type="ARBA" id="ARBA00022679"/>
    </source>
</evidence>
<dbReference type="CDD" id="cd00082">
    <property type="entry name" value="HisKA"/>
    <property type="match status" value="1"/>
</dbReference>
<organism evidence="12 13">
    <name type="scientific">Leptolyngbya subtilissima DQ-A4</name>
    <dbReference type="NCBI Taxonomy" id="2933933"/>
    <lineage>
        <taxon>Bacteria</taxon>
        <taxon>Bacillati</taxon>
        <taxon>Cyanobacteriota</taxon>
        <taxon>Cyanophyceae</taxon>
        <taxon>Leptolyngbyales</taxon>
        <taxon>Leptolyngbyaceae</taxon>
        <taxon>Leptolyngbya group</taxon>
        <taxon>Leptolyngbya</taxon>
    </lineage>
</organism>
<feature type="transmembrane region" description="Helical" evidence="9">
    <location>
        <begin position="144"/>
        <end position="165"/>
    </location>
</feature>
<dbReference type="SUPFAM" id="SSF55874">
    <property type="entry name" value="ATPase domain of HSP90 chaperone/DNA topoisomerase II/histidine kinase"/>
    <property type="match status" value="1"/>
</dbReference>
<feature type="transmembrane region" description="Helical" evidence="9">
    <location>
        <begin position="21"/>
        <end position="41"/>
    </location>
</feature>
<dbReference type="Gene3D" id="3.40.50.2300">
    <property type="match status" value="1"/>
</dbReference>
<dbReference type="RefSeq" id="WP_190698685.1">
    <property type="nucleotide sequence ID" value="NZ_JAMPKX010000001.1"/>
</dbReference>
<dbReference type="GO" id="GO:0005524">
    <property type="term" value="F:ATP binding"/>
    <property type="evidence" value="ECO:0007669"/>
    <property type="project" value="UniProtKB-KW"/>
</dbReference>
<evidence type="ECO:0000313" key="12">
    <source>
        <dbReference type="EMBL" id="MEP0945627.1"/>
    </source>
</evidence>
<evidence type="ECO:0000256" key="2">
    <source>
        <dbReference type="ARBA" id="ARBA00012438"/>
    </source>
</evidence>
<keyword evidence="8" id="KW-0175">Coiled coil</keyword>
<dbReference type="Gene3D" id="6.10.340.10">
    <property type="match status" value="1"/>
</dbReference>
<keyword evidence="4" id="KW-0808">Transferase</keyword>
<dbReference type="InterPro" id="IPR011006">
    <property type="entry name" value="CheY-like_superfamily"/>
</dbReference>
<dbReference type="CDD" id="cd16922">
    <property type="entry name" value="HATPase_EvgS-ArcB-TorS-like"/>
    <property type="match status" value="1"/>
</dbReference>
<reference evidence="12 13" key="1">
    <citation type="submission" date="2022-04" db="EMBL/GenBank/DDBJ databases">
        <title>Positive selection, recombination, and allopatry shape intraspecific diversity of widespread and dominant cyanobacteria.</title>
        <authorList>
            <person name="Wei J."/>
            <person name="Shu W."/>
            <person name="Hu C."/>
        </authorList>
    </citation>
    <scope>NUCLEOTIDE SEQUENCE [LARGE SCALE GENOMIC DNA]</scope>
    <source>
        <strain evidence="12 13">DQ-A4</strain>
    </source>
</reference>
<keyword evidence="9" id="KW-0812">Transmembrane</keyword>
<feature type="coiled-coil region" evidence="8">
    <location>
        <begin position="529"/>
        <end position="566"/>
    </location>
</feature>
<feature type="transmembrane region" description="Helical" evidence="9">
    <location>
        <begin position="470"/>
        <end position="488"/>
    </location>
</feature>
<evidence type="ECO:0000256" key="8">
    <source>
        <dbReference type="SAM" id="Coils"/>
    </source>
</evidence>
<feature type="domain" description="Response regulatory" evidence="11">
    <location>
        <begin position="810"/>
        <end position="926"/>
    </location>
</feature>
<dbReference type="InterPro" id="IPR036097">
    <property type="entry name" value="HisK_dim/P_sf"/>
</dbReference>
<sequence>MNNVVGDLSAQQQRRAARRSSFGFIILLILGALGNYFRWSFFFHIDFLFGTIAVWLVLSYYGVRWGAVAAIVASSITYFLWNHPYAIVIFAAEFLFVAFFYARHSRRNLVLVNAIYWVLIGMPLVWLFYYLVLRVDTNQTQIIMLKQGVNGIFNALVASLLLSYTPIHQWIGRPQAASALSLQQTLFNLLVAAAFLPTLILMAQDSHGVVAQVVTEEQIHLNLVSQPLAARIKAWYNLHVRATTALANIAAQGVGSALSPQNQEILQAQTKTIQALTPDFRHLVVTNGANEIVAEASSDHGPIHALRLPTLGQAANGLPLLSRDRMGDHSAQNSTVLLSQPVLNQGQVQGRVWGEIDLSPMKDMLAETAAELHFQVTLVDQNQQVLLSTNPERGWSSTFDLRQTGEVVTLSDGIYHWLPTDGSPLYVTRWRNSWFVEELSLPAIAGWKLIVESPAQPHVQPVQQQHTRSLFILLVVTALTLAIAHWLSRRFVKPLFELAQVTTNLPTQVQERRTIQWPTSPLIELRSLVQNFQQMAVTLTQKFQELQQAKQTAEVANQAKSEFLANMSHELRTPLNAILGFTNLLHRQPALASHRPELDLIKSSGEHLLDLINDVLDLAKIEAGRMTLKAAAFNLLDFIANLESMFSLRAQAKSIGFAVERGAELPQFVQADERKLRQVIMNLLNNAIKFTEAGKVTLRVLWSPQREGWLRFEVIDSGFGVAPEEMNLLFRSFSQTESGRSSNEGTGLGLRICDQLIQLMGGMIEVQSQPGQGSQFTVQVPVAGAIAAQLTTLSSTRQATGLAPDQLPYRLLVVDDQFSNRRLLMQLLSDLGFEVREACHGREAIAQWQDWQPHLIWMDMRMPVMDGYEATRQIKAQVQGQATAIIALTASVFDEEKSLVLSAGCDDFVRKPFEPTVIVDKLEQHLGVQFVYTEPPALAPAAETAPCPAGSLAMMPQDWCDRLYHAATQADQKALFHLLEALPDEQESHRQVLQSWVANFQFDKLMSLCRREDERTP</sequence>
<dbReference type="SMART" id="SM00448">
    <property type="entry name" value="REC"/>
    <property type="match status" value="1"/>
</dbReference>
<keyword evidence="6" id="KW-0902">Two-component regulatory system</keyword>
<keyword evidence="12" id="KW-0547">Nucleotide-binding</keyword>
<feature type="transmembrane region" description="Helical" evidence="9">
    <location>
        <begin position="114"/>
        <end position="132"/>
    </location>
</feature>
<evidence type="ECO:0000256" key="7">
    <source>
        <dbReference type="PROSITE-ProRule" id="PRU00169"/>
    </source>
</evidence>
<dbReference type="Pfam" id="PF00072">
    <property type="entry name" value="Response_reg"/>
    <property type="match status" value="1"/>
</dbReference>
<dbReference type="CDD" id="cd17546">
    <property type="entry name" value="REC_hyHK_CKI1_RcsC-like"/>
    <property type="match status" value="1"/>
</dbReference>
<dbReference type="PROSITE" id="PS50110">
    <property type="entry name" value="RESPONSE_REGULATORY"/>
    <property type="match status" value="1"/>
</dbReference>
<feature type="domain" description="Histidine kinase" evidence="10">
    <location>
        <begin position="566"/>
        <end position="784"/>
    </location>
</feature>
<keyword evidence="12" id="KW-0067">ATP-binding</keyword>
<feature type="transmembrane region" description="Helical" evidence="9">
    <location>
        <begin position="85"/>
        <end position="102"/>
    </location>
</feature>
<feature type="transmembrane region" description="Helical" evidence="9">
    <location>
        <begin position="47"/>
        <end position="73"/>
    </location>
</feature>
<dbReference type="Gene3D" id="3.30.565.10">
    <property type="entry name" value="Histidine kinase-like ATPase, C-terminal domain"/>
    <property type="match status" value="1"/>
</dbReference>
<evidence type="ECO:0000256" key="3">
    <source>
        <dbReference type="ARBA" id="ARBA00022553"/>
    </source>
</evidence>
<evidence type="ECO:0000259" key="10">
    <source>
        <dbReference type="PROSITE" id="PS50109"/>
    </source>
</evidence>
<dbReference type="PROSITE" id="PS50109">
    <property type="entry name" value="HIS_KIN"/>
    <property type="match status" value="1"/>
</dbReference>
<keyword evidence="9" id="KW-1133">Transmembrane helix</keyword>
<dbReference type="InterPro" id="IPR003594">
    <property type="entry name" value="HATPase_dom"/>
</dbReference>
<comment type="catalytic activity">
    <reaction evidence="1">
        <text>ATP + protein L-histidine = ADP + protein N-phospho-L-histidine.</text>
        <dbReference type="EC" id="2.7.13.3"/>
    </reaction>
</comment>
<dbReference type="InterPro" id="IPR003661">
    <property type="entry name" value="HisK_dim/P_dom"/>
</dbReference>
<evidence type="ECO:0000313" key="13">
    <source>
        <dbReference type="Proteomes" id="UP001482513"/>
    </source>
</evidence>
<evidence type="ECO:0000256" key="5">
    <source>
        <dbReference type="ARBA" id="ARBA00022777"/>
    </source>
</evidence>
<dbReference type="Pfam" id="PF00512">
    <property type="entry name" value="HisKA"/>
    <property type="match status" value="1"/>
</dbReference>
<comment type="caution">
    <text evidence="12">The sequence shown here is derived from an EMBL/GenBank/DDBJ whole genome shotgun (WGS) entry which is preliminary data.</text>
</comment>
<dbReference type="SUPFAM" id="SSF47384">
    <property type="entry name" value="Homodimeric domain of signal transducing histidine kinase"/>
    <property type="match status" value="1"/>
</dbReference>
<feature type="modified residue" description="4-aspartylphosphate" evidence="7">
    <location>
        <position position="859"/>
    </location>
</feature>
<name>A0ABV0JYS5_9CYAN</name>
<evidence type="ECO:0000256" key="1">
    <source>
        <dbReference type="ARBA" id="ARBA00000085"/>
    </source>
</evidence>
<protein>
    <recommendedName>
        <fullName evidence="2">histidine kinase</fullName>
        <ecNumber evidence="2">2.7.13.3</ecNumber>
    </recommendedName>
</protein>
<dbReference type="SMART" id="SM00388">
    <property type="entry name" value="HisKA"/>
    <property type="match status" value="1"/>
</dbReference>
<dbReference type="EMBL" id="JAMPKX010000001">
    <property type="protein sequence ID" value="MEP0945627.1"/>
    <property type="molecule type" value="Genomic_DNA"/>
</dbReference>
<dbReference type="PANTHER" id="PTHR43047:SF72">
    <property type="entry name" value="OSMOSENSING HISTIDINE PROTEIN KINASE SLN1"/>
    <property type="match status" value="1"/>
</dbReference>
<proteinExistence type="predicted"/>
<evidence type="ECO:0000259" key="11">
    <source>
        <dbReference type="PROSITE" id="PS50110"/>
    </source>
</evidence>
<dbReference type="Proteomes" id="UP001482513">
    <property type="component" value="Unassembled WGS sequence"/>
</dbReference>
<keyword evidence="5" id="KW-0418">Kinase</keyword>
<dbReference type="InterPro" id="IPR005467">
    <property type="entry name" value="His_kinase_dom"/>
</dbReference>
<dbReference type="SMART" id="SM00387">
    <property type="entry name" value="HATPase_c"/>
    <property type="match status" value="1"/>
</dbReference>